<comment type="caution">
    <text evidence="1">The sequence shown here is derived from an EMBL/GenBank/DDBJ whole genome shotgun (WGS) entry which is preliminary data.</text>
</comment>
<proteinExistence type="predicted"/>
<dbReference type="EMBL" id="LCBU01000053">
    <property type="protein sequence ID" value="KKS15858.1"/>
    <property type="molecule type" value="Genomic_DNA"/>
</dbReference>
<organism evidence="1 2">
    <name type="scientific">Candidatus Woesebacteria bacterium GW2011_GWA1_41_7</name>
    <dbReference type="NCBI Taxonomy" id="1618556"/>
    <lineage>
        <taxon>Bacteria</taxon>
        <taxon>Candidatus Woeseibacteriota</taxon>
    </lineage>
</organism>
<protein>
    <submittedName>
        <fullName evidence="1">Uncharacterized protein</fullName>
    </submittedName>
</protein>
<accession>A0A0G0ZS88</accession>
<reference evidence="1 2" key="1">
    <citation type="journal article" date="2015" name="Nature">
        <title>rRNA introns, odd ribosomes, and small enigmatic genomes across a large radiation of phyla.</title>
        <authorList>
            <person name="Brown C.T."/>
            <person name="Hug L.A."/>
            <person name="Thomas B.C."/>
            <person name="Sharon I."/>
            <person name="Castelle C.J."/>
            <person name="Singh A."/>
            <person name="Wilkins M.J."/>
            <person name="Williams K.H."/>
            <person name="Banfield J.F."/>
        </authorList>
    </citation>
    <scope>NUCLEOTIDE SEQUENCE [LARGE SCALE GENOMIC DNA]</scope>
</reference>
<gene>
    <name evidence="1" type="ORF">UU74_C0053G0002</name>
</gene>
<sequence length="51" mass="5944">MITGGIKSNNLLIVKGFVYRGLFHTLQKIITIDKLPNRMREMVQFRGRLLL</sequence>
<evidence type="ECO:0000313" key="1">
    <source>
        <dbReference type="EMBL" id="KKS15858.1"/>
    </source>
</evidence>
<dbReference type="Proteomes" id="UP000033969">
    <property type="component" value="Unassembled WGS sequence"/>
</dbReference>
<name>A0A0G0ZS88_9BACT</name>
<evidence type="ECO:0000313" key="2">
    <source>
        <dbReference type="Proteomes" id="UP000033969"/>
    </source>
</evidence>
<dbReference type="AlphaFoldDB" id="A0A0G0ZS88"/>